<dbReference type="RefSeq" id="WP_276510128.1">
    <property type="nucleotide sequence ID" value="NZ_JABDTL010000001.1"/>
</dbReference>
<gene>
    <name evidence="1" type="ORF">HNQ61_003565</name>
</gene>
<name>A0A841H1B8_9BACT</name>
<sequence length="42" mass="4726">MIVKLQVEAKRLMLERAAARGEDVQELENYLEALARGRIGPS</sequence>
<accession>A0A841H1B8</accession>
<proteinExistence type="predicted"/>
<evidence type="ECO:0000313" key="2">
    <source>
        <dbReference type="Proteomes" id="UP000582837"/>
    </source>
</evidence>
<organism evidence="1 2">
    <name type="scientific">Longimicrobium terrae</name>
    <dbReference type="NCBI Taxonomy" id="1639882"/>
    <lineage>
        <taxon>Bacteria</taxon>
        <taxon>Pseudomonadati</taxon>
        <taxon>Gemmatimonadota</taxon>
        <taxon>Longimicrobiia</taxon>
        <taxon>Longimicrobiales</taxon>
        <taxon>Longimicrobiaceae</taxon>
        <taxon>Longimicrobium</taxon>
    </lineage>
</organism>
<dbReference type="EMBL" id="JACHIA010000011">
    <property type="protein sequence ID" value="MBB6071905.1"/>
    <property type="molecule type" value="Genomic_DNA"/>
</dbReference>
<protein>
    <submittedName>
        <fullName evidence="1">Uncharacterized protein</fullName>
    </submittedName>
</protein>
<dbReference type="AlphaFoldDB" id="A0A841H1B8"/>
<reference evidence="1 2" key="1">
    <citation type="submission" date="2020-08" db="EMBL/GenBank/DDBJ databases">
        <title>Genomic Encyclopedia of Type Strains, Phase IV (KMG-IV): sequencing the most valuable type-strain genomes for metagenomic binning, comparative biology and taxonomic classification.</title>
        <authorList>
            <person name="Goeker M."/>
        </authorList>
    </citation>
    <scope>NUCLEOTIDE SEQUENCE [LARGE SCALE GENOMIC DNA]</scope>
    <source>
        <strain evidence="1 2">DSM 29007</strain>
    </source>
</reference>
<comment type="caution">
    <text evidence="1">The sequence shown here is derived from an EMBL/GenBank/DDBJ whole genome shotgun (WGS) entry which is preliminary data.</text>
</comment>
<evidence type="ECO:0000313" key="1">
    <source>
        <dbReference type="EMBL" id="MBB6071905.1"/>
    </source>
</evidence>
<dbReference type="Proteomes" id="UP000582837">
    <property type="component" value="Unassembled WGS sequence"/>
</dbReference>
<keyword evidence="2" id="KW-1185">Reference proteome</keyword>